<name>A0A660L8R2_9ACTN</name>
<reference evidence="1 2" key="1">
    <citation type="submission" date="2018-10" db="EMBL/GenBank/DDBJ databases">
        <title>Genomic Encyclopedia of Archaeal and Bacterial Type Strains, Phase II (KMG-II): from individual species to whole genera.</title>
        <authorList>
            <person name="Goeker M."/>
        </authorList>
    </citation>
    <scope>NUCLEOTIDE SEQUENCE [LARGE SCALE GENOMIC DNA]</scope>
    <source>
        <strain evidence="1 2">DSM 14954</strain>
    </source>
</reference>
<sequence length="73" mass="8172">MSEPHRAEPGEPPASSRRLLTAADLAARRQVPELHVYRLTRRGVLPVVRLGRYSRDRADALEAWELGGGMSEH</sequence>
<accession>A0A660L8R2</accession>
<dbReference type="Proteomes" id="UP000278962">
    <property type="component" value="Unassembled WGS sequence"/>
</dbReference>
<gene>
    <name evidence="1" type="ORF">C8N24_0724</name>
</gene>
<protein>
    <submittedName>
        <fullName evidence="1">Excisionase family DNA binding protein</fullName>
    </submittedName>
</protein>
<evidence type="ECO:0000313" key="1">
    <source>
        <dbReference type="EMBL" id="RKQ90909.1"/>
    </source>
</evidence>
<organism evidence="1 2">
    <name type="scientific">Solirubrobacter pauli</name>
    <dbReference type="NCBI Taxonomy" id="166793"/>
    <lineage>
        <taxon>Bacteria</taxon>
        <taxon>Bacillati</taxon>
        <taxon>Actinomycetota</taxon>
        <taxon>Thermoleophilia</taxon>
        <taxon>Solirubrobacterales</taxon>
        <taxon>Solirubrobacteraceae</taxon>
        <taxon>Solirubrobacter</taxon>
    </lineage>
</organism>
<dbReference type="AlphaFoldDB" id="A0A660L8R2"/>
<dbReference type="EMBL" id="RBIL01000001">
    <property type="protein sequence ID" value="RKQ90909.1"/>
    <property type="molecule type" value="Genomic_DNA"/>
</dbReference>
<proteinExistence type="predicted"/>
<keyword evidence="2" id="KW-1185">Reference proteome</keyword>
<comment type="caution">
    <text evidence="1">The sequence shown here is derived from an EMBL/GenBank/DDBJ whole genome shotgun (WGS) entry which is preliminary data.</text>
</comment>
<evidence type="ECO:0000313" key="2">
    <source>
        <dbReference type="Proteomes" id="UP000278962"/>
    </source>
</evidence>